<evidence type="ECO:0000256" key="1">
    <source>
        <dbReference type="ARBA" id="ARBA00001974"/>
    </source>
</evidence>
<evidence type="ECO:0000313" key="7">
    <source>
        <dbReference type="Proteomes" id="UP000245533"/>
    </source>
</evidence>
<sequence length="375" mass="41073">MTDYPRKKLIIAGGGHASLPLIKMGRYWKGKNLSVTLVSAENYLVYSGALPQYLGGFYKWEETAINLEELCSRYGVEFIRARVGSVNRQKNTIGIDAGNELSFDYLLINVGVKTSGYSSGDKIYPVKPMSALIDLKKKLESGDCRKLMILGGGAAGTEIALNLSHPNCTYRPAITIIEKENSLLSGFPQKASINAEHILRNRGVEVLTGNTFKKSDTEPFDAVIMATGNEPESVNISHNFKTGSGNRLLTDRTLLVTGSDCIFAAGDTADVDGADFSQIGVHAVKQGKTLRANIESLLDRKPLNKYSPYSINPLIISDGPDRAIFTAAGLSVTGRAPAVMKYVLDMKWLEKYTMEPENRRPVYMLLKDGMDRSSD</sequence>
<dbReference type="InterPro" id="IPR051169">
    <property type="entry name" value="NADH-Q_oxidoreductase"/>
</dbReference>
<organism evidence="6 7">
    <name type="scientific">Rhodohalobacter mucosus</name>
    <dbReference type="NCBI Taxonomy" id="2079485"/>
    <lineage>
        <taxon>Bacteria</taxon>
        <taxon>Pseudomonadati</taxon>
        <taxon>Balneolota</taxon>
        <taxon>Balneolia</taxon>
        <taxon>Balneolales</taxon>
        <taxon>Balneolaceae</taxon>
        <taxon>Rhodohalobacter</taxon>
    </lineage>
</organism>
<comment type="caution">
    <text evidence="6">The sequence shown here is derived from an EMBL/GenBank/DDBJ whole genome shotgun (WGS) entry which is preliminary data.</text>
</comment>
<name>A0A316TVC3_9BACT</name>
<dbReference type="GO" id="GO:0003955">
    <property type="term" value="F:NAD(P)H dehydrogenase (quinone) activity"/>
    <property type="evidence" value="ECO:0007669"/>
    <property type="project" value="TreeGrafter"/>
</dbReference>
<dbReference type="InterPro" id="IPR036188">
    <property type="entry name" value="FAD/NAD-bd_sf"/>
</dbReference>
<dbReference type="GO" id="GO:0019646">
    <property type="term" value="P:aerobic electron transport chain"/>
    <property type="evidence" value="ECO:0007669"/>
    <property type="project" value="TreeGrafter"/>
</dbReference>
<keyword evidence="4" id="KW-0560">Oxidoreductase</keyword>
<proteinExistence type="predicted"/>
<evidence type="ECO:0000256" key="3">
    <source>
        <dbReference type="ARBA" id="ARBA00022827"/>
    </source>
</evidence>
<dbReference type="Proteomes" id="UP000245533">
    <property type="component" value="Unassembled WGS sequence"/>
</dbReference>
<gene>
    <name evidence="6" type="ORF">DDZ15_02280</name>
</gene>
<dbReference type="EMBL" id="QGGB01000002">
    <property type="protein sequence ID" value="PWN07858.1"/>
    <property type="molecule type" value="Genomic_DNA"/>
</dbReference>
<dbReference type="PANTHER" id="PTHR42913">
    <property type="entry name" value="APOPTOSIS-INDUCING FACTOR 1"/>
    <property type="match status" value="1"/>
</dbReference>
<evidence type="ECO:0000259" key="5">
    <source>
        <dbReference type="Pfam" id="PF07992"/>
    </source>
</evidence>
<accession>A0A316TVC3</accession>
<reference evidence="6 7" key="1">
    <citation type="submission" date="2018-05" db="EMBL/GenBank/DDBJ databases">
        <title>Rhodohalobacter halophilus gen. nov., sp. nov., a moderately halophilic member of the family Balneolaceae.</title>
        <authorList>
            <person name="Liu Z.-W."/>
        </authorList>
    </citation>
    <scope>NUCLEOTIDE SEQUENCE [LARGE SCALE GENOMIC DNA]</scope>
    <source>
        <strain evidence="6 7">8A47</strain>
    </source>
</reference>
<dbReference type="InterPro" id="IPR023753">
    <property type="entry name" value="FAD/NAD-binding_dom"/>
</dbReference>
<feature type="domain" description="FAD/NAD(P)-binding" evidence="5">
    <location>
        <begin position="8"/>
        <end position="274"/>
    </location>
</feature>
<dbReference type="SUPFAM" id="SSF51905">
    <property type="entry name" value="FAD/NAD(P)-binding domain"/>
    <property type="match status" value="2"/>
</dbReference>
<protein>
    <recommendedName>
        <fullName evidence="5">FAD/NAD(P)-binding domain-containing protein</fullName>
    </recommendedName>
</protein>
<keyword evidence="3" id="KW-0274">FAD</keyword>
<evidence type="ECO:0000256" key="2">
    <source>
        <dbReference type="ARBA" id="ARBA00022630"/>
    </source>
</evidence>
<dbReference type="RefSeq" id="WP_109644414.1">
    <property type="nucleotide sequence ID" value="NZ_QGGB01000002.1"/>
</dbReference>
<dbReference type="AlphaFoldDB" id="A0A316TVC3"/>
<evidence type="ECO:0000256" key="4">
    <source>
        <dbReference type="ARBA" id="ARBA00023002"/>
    </source>
</evidence>
<comment type="cofactor">
    <cofactor evidence="1">
        <name>FAD</name>
        <dbReference type="ChEBI" id="CHEBI:57692"/>
    </cofactor>
</comment>
<dbReference type="Pfam" id="PF07992">
    <property type="entry name" value="Pyr_redox_2"/>
    <property type="match status" value="1"/>
</dbReference>
<keyword evidence="2" id="KW-0285">Flavoprotein</keyword>
<keyword evidence="7" id="KW-1185">Reference proteome</keyword>
<evidence type="ECO:0000313" key="6">
    <source>
        <dbReference type="EMBL" id="PWN07858.1"/>
    </source>
</evidence>
<dbReference type="Gene3D" id="3.50.50.100">
    <property type="match status" value="1"/>
</dbReference>
<dbReference type="OrthoDB" id="9772934at2"/>
<dbReference type="PANTHER" id="PTHR42913:SF9">
    <property type="entry name" value="SLR1591 PROTEIN"/>
    <property type="match status" value="1"/>
</dbReference>